<reference evidence="3" key="1">
    <citation type="submission" date="2018-05" db="EMBL/GenBank/DDBJ databases">
        <authorList>
            <person name="Klenk H.-P."/>
            <person name="Huntemann M."/>
            <person name="Clum A."/>
            <person name="Pillay M."/>
            <person name="Palaniappan K."/>
            <person name="Varghese N."/>
            <person name="Mikhailova N."/>
            <person name="Stamatis D."/>
            <person name="Reddy T."/>
            <person name="Daum C."/>
            <person name="Shapiro N."/>
            <person name="Ivanova N."/>
            <person name="Kyrpides N."/>
            <person name="Woyke T."/>
        </authorList>
    </citation>
    <scope>NUCLEOTIDE SEQUENCE [LARGE SCALE GENOMIC DNA]</scope>
    <source>
        <strain evidence="3">DSM 45417</strain>
    </source>
</reference>
<organism evidence="2 3">
    <name type="scientific">Geodermatophilus normandii</name>
    <dbReference type="NCBI Taxonomy" id="1137989"/>
    <lineage>
        <taxon>Bacteria</taxon>
        <taxon>Bacillati</taxon>
        <taxon>Actinomycetota</taxon>
        <taxon>Actinomycetes</taxon>
        <taxon>Geodermatophilales</taxon>
        <taxon>Geodermatophilaceae</taxon>
        <taxon>Geodermatophilus</taxon>
    </lineage>
</organism>
<accession>A0A317QJP0</accession>
<proteinExistence type="predicted"/>
<feature type="compositionally biased region" description="Polar residues" evidence="1">
    <location>
        <begin position="1"/>
        <end position="12"/>
    </location>
</feature>
<comment type="caution">
    <text evidence="2">The sequence shown here is derived from an EMBL/GenBank/DDBJ whole genome shotgun (WGS) entry which is preliminary data.</text>
</comment>
<evidence type="ECO:0000313" key="3">
    <source>
        <dbReference type="Proteomes" id="UP000246661"/>
    </source>
</evidence>
<gene>
    <name evidence="2" type="ORF">JD79_02280</name>
</gene>
<dbReference type="OrthoDB" id="5191556at2"/>
<name>A0A317QJP0_9ACTN</name>
<dbReference type="RefSeq" id="WP_110005578.1">
    <property type="nucleotide sequence ID" value="NZ_QGTX01000001.1"/>
</dbReference>
<keyword evidence="3" id="KW-1185">Reference proteome</keyword>
<sequence length="70" mass="7774">MDWLDATSTDGTVTRLPAGTADPGWTWPPSAAVSSVQDISYDTEDWAPASTVRHPWVRVGRWTLLYRRAA</sequence>
<protein>
    <submittedName>
        <fullName evidence="2">Uncharacterized protein</fullName>
    </submittedName>
</protein>
<evidence type="ECO:0000313" key="2">
    <source>
        <dbReference type="EMBL" id="PWW23114.1"/>
    </source>
</evidence>
<evidence type="ECO:0000256" key="1">
    <source>
        <dbReference type="SAM" id="MobiDB-lite"/>
    </source>
</evidence>
<dbReference type="EMBL" id="QGTX01000001">
    <property type="protein sequence ID" value="PWW23114.1"/>
    <property type="molecule type" value="Genomic_DNA"/>
</dbReference>
<feature type="region of interest" description="Disordered" evidence="1">
    <location>
        <begin position="1"/>
        <end position="29"/>
    </location>
</feature>
<dbReference type="Proteomes" id="UP000246661">
    <property type="component" value="Unassembled WGS sequence"/>
</dbReference>
<dbReference type="AlphaFoldDB" id="A0A317QJP0"/>